<protein>
    <submittedName>
        <fullName evidence="1">Uncharacterized protein</fullName>
    </submittedName>
</protein>
<name>W2H0T0_PHYNI</name>
<dbReference type="Proteomes" id="UP000053236">
    <property type="component" value="Unassembled WGS sequence"/>
</dbReference>
<proteinExistence type="predicted"/>
<gene>
    <name evidence="1" type="ORF">L915_06970</name>
</gene>
<dbReference type="AlphaFoldDB" id="W2H0T0"/>
<dbReference type="EMBL" id="KI685786">
    <property type="protein sequence ID" value="ETK88832.1"/>
    <property type="molecule type" value="Genomic_DNA"/>
</dbReference>
<sequence>MDELDAHVEEVLENTTAEKTKYTYLRAIARFVEWLHTNTDDDRRHNYFVAVKTTFAKSRVFGLFIYAKLYALSYIYGAAWSNRKVYIWQRALSNCVLVHSNRTFAAP</sequence>
<organism evidence="1">
    <name type="scientific">Phytophthora nicotianae</name>
    <name type="common">Potato buckeye rot agent</name>
    <name type="synonym">Phytophthora parasitica</name>
    <dbReference type="NCBI Taxonomy" id="4792"/>
    <lineage>
        <taxon>Eukaryota</taxon>
        <taxon>Sar</taxon>
        <taxon>Stramenopiles</taxon>
        <taxon>Oomycota</taxon>
        <taxon>Peronosporomycetes</taxon>
        <taxon>Peronosporales</taxon>
        <taxon>Peronosporaceae</taxon>
        <taxon>Phytophthora</taxon>
    </lineage>
</organism>
<reference evidence="1" key="1">
    <citation type="submission" date="2013-11" db="EMBL/GenBank/DDBJ databases">
        <title>The Genome Sequence of Phytophthora parasitica CJ02B3.</title>
        <authorList>
            <consortium name="The Broad Institute Genomics Platform"/>
            <person name="Russ C."/>
            <person name="Tyler B."/>
            <person name="Panabieres F."/>
            <person name="Shan W."/>
            <person name="Tripathy S."/>
            <person name="Grunwald N."/>
            <person name="Machado M."/>
            <person name="Johnson C.S."/>
            <person name="Arredondo F."/>
            <person name="Hong C."/>
            <person name="Coffey M."/>
            <person name="Young S.K."/>
            <person name="Zeng Q."/>
            <person name="Gargeya S."/>
            <person name="Fitzgerald M."/>
            <person name="Abouelleil A."/>
            <person name="Alvarado L."/>
            <person name="Chapman S.B."/>
            <person name="Gainer-Dewar J."/>
            <person name="Goldberg J."/>
            <person name="Griggs A."/>
            <person name="Gujja S."/>
            <person name="Hansen M."/>
            <person name="Howarth C."/>
            <person name="Imamovic A."/>
            <person name="Ireland A."/>
            <person name="Larimer J."/>
            <person name="McCowan C."/>
            <person name="Murphy C."/>
            <person name="Pearson M."/>
            <person name="Poon T.W."/>
            <person name="Priest M."/>
            <person name="Roberts A."/>
            <person name="Saif S."/>
            <person name="Shea T."/>
            <person name="Sykes S."/>
            <person name="Wortman J."/>
            <person name="Nusbaum C."/>
            <person name="Birren B."/>
        </authorList>
    </citation>
    <scope>NUCLEOTIDE SEQUENCE [LARGE SCALE GENOMIC DNA]</scope>
    <source>
        <strain evidence="1">CJ02B3</strain>
    </source>
</reference>
<accession>W2H0T0</accession>
<evidence type="ECO:0000313" key="1">
    <source>
        <dbReference type="EMBL" id="ETK88832.1"/>
    </source>
</evidence>